<proteinExistence type="predicted"/>
<evidence type="ECO:0000256" key="1">
    <source>
        <dbReference type="SAM" id="MobiDB-lite"/>
    </source>
</evidence>
<dbReference type="Proteomes" id="UP000325313">
    <property type="component" value="Unassembled WGS sequence"/>
</dbReference>
<evidence type="ECO:0000313" key="4">
    <source>
        <dbReference type="Proteomes" id="UP000325313"/>
    </source>
</evidence>
<dbReference type="EMBL" id="VDEP01000174">
    <property type="protein sequence ID" value="KAA1125944.1"/>
    <property type="molecule type" value="Genomic_DNA"/>
</dbReference>
<reference evidence="3 4" key="1">
    <citation type="submission" date="2019-05" db="EMBL/GenBank/DDBJ databases">
        <title>Emergence of the Ug99 lineage of the wheat stem rust pathogen through somatic hybridization.</title>
        <authorList>
            <person name="Li F."/>
            <person name="Upadhyaya N.M."/>
            <person name="Sperschneider J."/>
            <person name="Matny O."/>
            <person name="Nguyen-Phuc H."/>
            <person name="Mago R."/>
            <person name="Raley C."/>
            <person name="Miller M.E."/>
            <person name="Silverstein K.A.T."/>
            <person name="Henningsen E."/>
            <person name="Hirsch C.D."/>
            <person name="Visser B."/>
            <person name="Pretorius Z.A."/>
            <person name="Steffenson B.J."/>
            <person name="Schwessinger B."/>
            <person name="Dodds P.N."/>
            <person name="Figueroa M."/>
        </authorList>
    </citation>
    <scope>NUCLEOTIDE SEQUENCE [LARGE SCALE GENOMIC DNA]</scope>
    <source>
        <strain evidence="3 4">Ug99</strain>
    </source>
</reference>
<organism evidence="3 4">
    <name type="scientific">Puccinia graminis f. sp. tritici</name>
    <dbReference type="NCBI Taxonomy" id="56615"/>
    <lineage>
        <taxon>Eukaryota</taxon>
        <taxon>Fungi</taxon>
        <taxon>Dikarya</taxon>
        <taxon>Basidiomycota</taxon>
        <taxon>Pucciniomycotina</taxon>
        <taxon>Pucciniomycetes</taxon>
        <taxon>Pucciniales</taxon>
        <taxon>Pucciniaceae</taxon>
        <taxon>Puccinia</taxon>
    </lineage>
</organism>
<dbReference type="InterPro" id="IPR046798">
    <property type="entry name" value="2OG-FeII_Oxy_6"/>
</dbReference>
<gene>
    <name evidence="3" type="ORF">PGTUg99_023571</name>
</gene>
<feature type="compositionally biased region" description="Basic and acidic residues" evidence="1">
    <location>
        <begin position="1"/>
        <end position="13"/>
    </location>
</feature>
<feature type="domain" description="Tet-like 2OG-Fe(II) oxygenase" evidence="2">
    <location>
        <begin position="183"/>
        <end position="389"/>
    </location>
</feature>
<dbReference type="AlphaFoldDB" id="A0A5B0RMH6"/>
<sequence length="448" mass="50953">MRSPFRHDLDLKVKPTQTAGSDDSNPATVQPPKTGYESNKLVQAINAISHEVIPICFRIWLGHLVMEAKRPKTRNILNSIARRRRRAADRESEVALEIDDSSYSRRRVTWSRRRFIKFHLYPEIRAEKKRRPRHPTIEEVDAAKIRASRFRKFTHGTVIIRDSTNNGQIIAVVEFTPLSELSPADKEEVNSITTYLHQMKQFVHPIGPSRTWGGRMWGVGWRKSMTRSELFGQYVKSAAIKRSPKKYKELVNRSRGVANTLGRMFRDLGGVAFESNQEMMRKHGIPSFGSTEFTAPSGPYDCAPHITFTSHGFFNCPHVDLGDASQWAFTLFVPTKTIDGTLADRDEGYNVTGGCFAFPDYDCCIDFGQQGLVKLIWAANRVKHCTLPADESPKFTRMAMSLQIPRKTTTTCNKIKSGLIYLKDSYKKRKNSYIGGHRAIMNKLGCTF</sequence>
<feature type="compositionally biased region" description="Polar residues" evidence="1">
    <location>
        <begin position="15"/>
        <end position="28"/>
    </location>
</feature>
<evidence type="ECO:0000313" key="3">
    <source>
        <dbReference type="EMBL" id="KAA1125944.1"/>
    </source>
</evidence>
<dbReference type="Pfam" id="PF20515">
    <property type="entry name" value="2OG-FeII_Oxy_6"/>
    <property type="match status" value="1"/>
</dbReference>
<comment type="caution">
    <text evidence="3">The sequence shown here is derived from an EMBL/GenBank/DDBJ whole genome shotgun (WGS) entry which is preliminary data.</text>
</comment>
<protein>
    <recommendedName>
        <fullName evidence="2">Tet-like 2OG-Fe(II) oxygenase domain-containing protein</fullName>
    </recommendedName>
</protein>
<accession>A0A5B0RMH6</accession>
<feature type="region of interest" description="Disordered" evidence="1">
    <location>
        <begin position="1"/>
        <end position="35"/>
    </location>
</feature>
<name>A0A5B0RMH6_PUCGR</name>
<evidence type="ECO:0000259" key="2">
    <source>
        <dbReference type="Pfam" id="PF20515"/>
    </source>
</evidence>